<evidence type="ECO:0000256" key="8">
    <source>
        <dbReference type="NCBIfam" id="TIGR01529"/>
    </source>
</evidence>
<dbReference type="NCBIfam" id="NF001680">
    <property type="entry name" value="PRK00441.1"/>
    <property type="match status" value="1"/>
</dbReference>
<evidence type="ECO:0000313" key="13">
    <source>
        <dbReference type="EMBL" id="PPV15874.1"/>
    </source>
</evidence>
<dbReference type="Gene3D" id="3.30.1360.40">
    <property type="match status" value="1"/>
</dbReference>
<dbReference type="NCBIfam" id="TIGR01529">
    <property type="entry name" value="argR_whole"/>
    <property type="match status" value="1"/>
</dbReference>
<dbReference type="InterPro" id="IPR020900">
    <property type="entry name" value="Arg_repress_DNA-bd"/>
</dbReference>
<dbReference type="InterPro" id="IPR020899">
    <property type="entry name" value="Arg_repress_C"/>
</dbReference>
<accession>A0A0A6PRU7</accession>
<dbReference type="EMBL" id="WOFV02000004">
    <property type="protein sequence ID" value="NAS16812.1"/>
    <property type="molecule type" value="Genomic_DNA"/>
</dbReference>
<comment type="similarity">
    <text evidence="2 7">Belongs to the ArgR family.</text>
</comment>
<reference evidence="13 15" key="1">
    <citation type="submission" date="2016-01" db="EMBL/GenBank/DDBJ databases">
        <title>Characterization of the Clostridium difficile lineages that are prevalent in Hong Kong and China.</title>
        <authorList>
            <person name="Kwok J.S.-L."/>
            <person name="Lam W.-Y."/>
            <person name="Ip M."/>
            <person name="Chan T.-F."/>
            <person name="Hawkey P.M."/>
            <person name="Tsui S.K.-W."/>
        </authorList>
    </citation>
    <scope>NUCLEOTIDE SEQUENCE [LARGE SCALE GENOMIC DNA]</scope>
    <source>
        <strain evidence="13 15">300064</strain>
    </source>
</reference>
<dbReference type="Pfam" id="PF01316">
    <property type="entry name" value="Arg_repressor"/>
    <property type="match status" value="1"/>
</dbReference>
<evidence type="ECO:0000259" key="10">
    <source>
        <dbReference type="Pfam" id="PF02863"/>
    </source>
</evidence>
<evidence type="ECO:0000256" key="6">
    <source>
        <dbReference type="ARBA" id="ARBA00023163"/>
    </source>
</evidence>
<dbReference type="PRINTS" id="PR01467">
    <property type="entry name" value="ARGREPRESSOR"/>
</dbReference>
<keyword evidence="7" id="KW-0028">Amino-acid biosynthesis</keyword>
<dbReference type="SUPFAM" id="SSF46785">
    <property type="entry name" value="Winged helix' DNA-binding domain"/>
    <property type="match status" value="1"/>
</dbReference>
<evidence type="ECO:0000256" key="4">
    <source>
        <dbReference type="ARBA" id="ARBA00023015"/>
    </source>
</evidence>
<dbReference type="EMBL" id="BKBC01000007">
    <property type="protein sequence ID" value="GEQ20247.1"/>
    <property type="molecule type" value="Genomic_DNA"/>
</dbReference>
<evidence type="ECO:0000256" key="1">
    <source>
        <dbReference type="ARBA" id="ARBA00004496"/>
    </source>
</evidence>
<evidence type="ECO:0000313" key="18">
    <source>
        <dbReference type="Proteomes" id="UP000515243"/>
    </source>
</evidence>
<dbReference type="GO" id="GO:0003700">
    <property type="term" value="F:DNA-binding transcription factor activity"/>
    <property type="evidence" value="ECO:0007669"/>
    <property type="project" value="UniProtKB-UniRule"/>
</dbReference>
<dbReference type="KEGG" id="cbut:ATN24_11980"/>
<evidence type="ECO:0000313" key="15">
    <source>
        <dbReference type="Proteomes" id="UP000238081"/>
    </source>
</evidence>
<dbReference type="InterPro" id="IPR036390">
    <property type="entry name" value="WH_DNA-bd_sf"/>
</dbReference>
<evidence type="ECO:0000313" key="17">
    <source>
        <dbReference type="Proteomes" id="UP000474042"/>
    </source>
</evidence>
<dbReference type="Gene3D" id="1.10.10.10">
    <property type="entry name" value="Winged helix-like DNA-binding domain superfamily/Winged helix DNA-binding domain"/>
    <property type="match status" value="1"/>
</dbReference>
<dbReference type="EMBL" id="LRDH01000096">
    <property type="protein sequence ID" value="PPV15874.1"/>
    <property type="molecule type" value="Genomic_DNA"/>
</dbReference>
<keyword evidence="7" id="KW-0055">Arginine biosynthesis</keyword>
<dbReference type="GO" id="GO:0051259">
    <property type="term" value="P:protein complex oligomerization"/>
    <property type="evidence" value="ECO:0007669"/>
    <property type="project" value="InterPro"/>
</dbReference>
<dbReference type="GO" id="GO:1900079">
    <property type="term" value="P:regulation of arginine biosynthetic process"/>
    <property type="evidence" value="ECO:0007669"/>
    <property type="project" value="UniProtKB-UniRule"/>
</dbReference>
<dbReference type="GO" id="GO:0034618">
    <property type="term" value="F:arginine binding"/>
    <property type="evidence" value="ECO:0007669"/>
    <property type="project" value="InterPro"/>
</dbReference>
<dbReference type="GO" id="GO:0003677">
    <property type="term" value="F:DNA binding"/>
    <property type="evidence" value="ECO:0007669"/>
    <property type="project" value="UniProtKB-KW"/>
</dbReference>
<dbReference type="AlphaFoldDB" id="A0A0A6PRU7"/>
<dbReference type="Proteomes" id="UP000321089">
    <property type="component" value="Unassembled WGS sequence"/>
</dbReference>
<reference evidence="14 18" key="2">
    <citation type="submission" date="2019-05" db="EMBL/GenBank/DDBJ databases">
        <authorList>
            <person name="Schori C."/>
            <person name="Ahrens C."/>
        </authorList>
    </citation>
    <scope>NUCLEOTIDE SEQUENCE [LARGE SCALE GENOMIC DNA]</scope>
    <source>
        <strain evidence="14 18">DSM 10702</strain>
    </source>
</reference>
<dbReference type="Proteomes" id="UP000515243">
    <property type="component" value="Chromosome 1"/>
</dbReference>
<dbReference type="GeneID" id="92944613"/>
<keyword evidence="5 7" id="KW-0238">DNA-binding</keyword>
<comment type="function">
    <text evidence="7">Regulates arginine biosynthesis genes.</text>
</comment>
<keyword evidence="7" id="KW-0678">Repressor</keyword>
<keyword evidence="4 7" id="KW-0805">Transcription regulation</keyword>
<dbReference type="Pfam" id="PF02863">
    <property type="entry name" value="Arg_repressor_C"/>
    <property type="match status" value="1"/>
</dbReference>
<feature type="domain" description="Arginine repressor DNA-binding" evidence="9">
    <location>
        <begin position="2"/>
        <end position="65"/>
    </location>
</feature>
<sequence length="150" mass="16423">MKSKRHTKILEIISSREIETQEELAEALKMEGFEVTQATVSRDIKNLKLIKMQSSSGKSKYAVSTGEQKNIIDRLSNILANTVLSVENVDKMVVIKTITGSAPITAEAVDNLESADIAGTVAGDNTIFILVRTIESAELLVSKIRKRMSS</sequence>
<organism evidence="13 15">
    <name type="scientific">Clostridium butyricum</name>
    <dbReference type="NCBI Taxonomy" id="1492"/>
    <lineage>
        <taxon>Bacteria</taxon>
        <taxon>Bacillati</taxon>
        <taxon>Bacillota</taxon>
        <taxon>Clostridia</taxon>
        <taxon>Eubacteriales</taxon>
        <taxon>Clostridiaceae</taxon>
        <taxon>Clostridium</taxon>
    </lineage>
</organism>
<name>A0A0A6PRU7_CLOBU</name>
<dbReference type="PANTHER" id="PTHR34471">
    <property type="entry name" value="ARGININE REPRESSOR"/>
    <property type="match status" value="1"/>
</dbReference>
<comment type="pathway">
    <text evidence="7">Amino-acid biosynthesis; L-arginine biosynthesis [regulation].</text>
</comment>
<evidence type="ECO:0000313" key="16">
    <source>
        <dbReference type="Proteomes" id="UP000321089"/>
    </source>
</evidence>
<dbReference type="InterPro" id="IPR036388">
    <property type="entry name" value="WH-like_DNA-bd_sf"/>
</dbReference>
<dbReference type="Proteomes" id="UP000238081">
    <property type="component" value="Unassembled WGS sequence"/>
</dbReference>
<dbReference type="RefSeq" id="WP_002580545.1">
    <property type="nucleotide sequence ID" value="NZ_AP019716.1"/>
</dbReference>
<reference evidence="11 16" key="3">
    <citation type="submission" date="2019-07" db="EMBL/GenBank/DDBJ databases">
        <title>Whole genome shotgun sequence of Clostridium butyricum NBRC 3858.</title>
        <authorList>
            <person name="Hosoyama A."/>
            <person name="Uohara A."/>
            <person name="Ohji S."/>
            <person name="Ichikawa N."/>
        </authorList>
    </citation>
    <scope>NUCLEOTIDE SEQUENCE [LARGE SCALE GENOMIC DNA]</scope>
    <source>
        <strain evidence="11 16">NBRC 3858</strain>
    </source>
</reference>
<comment type="subcellular location">
    <subcellularLocation>
        <location evidence="1 7">Cytoplasm</location>
    </subcellularLocation>
</comment>
<evidence type="ECO:0000313" key="12">
    <source>
        <dbReference type="EMBL" id="NAS16812.1"/>
    </source>
</evidence>
<feature type="domain" description="Arginine repressor C-terminal" evidence="10">
    <location>
        <begin position="80"/>
        <end position="145"/>
    </location>
</feature>
<dbReference type="InterPro" id="IPR036251">
    <property type="entry name" value="Arg_repress_C_sf"/>
</dbReference>
<evidence type="ECO:0000313" key="14">
    <source>
        <dbReference type="EMBL" id="QMW91388.1"/>
    </source>
</evidence>
<gene>
    <name evidence="7 11" type="primary">argR</name>
    <name evidence="13" type="ORF">AWN73_01960</name>
    <name evidence="11" type="ORF">CBU02nite_07530</name>
    <name evidence="14" type="ORF">FF104_10580</name>
    <name evidence="12" type="ORF">GND98_002675</name>
</gene>
<keyword evidence="3 7" id="KW-0963">Cytoplasm</keyword>
<protein>
    <recommendedName>
        <fullName evidence="7 8">Arginine repressor</fullName>
    </recommendedName>
</protein>
<dbReference type="UniPathway" id="UPA00068"/>
<dbReference type="HAMAP" id="MF_00173">
    <property type="entry name" value="Arg_repressor"/>
    <property type="match status" value="1"/>
</dbReference>
<dbReference type="OrthoDB" id="9807089at2"/>
<evidence type="ECO:0000259" key="9">
    <source>
        <dbReference type="Pfam" id="PF01316"/>
    </source>
</evidence>
<evidence type="ECO:0000256" key="2">
    <source>
        <dbReference type="ARBA" id="ARBA00008316"/>
    </source>
</evidence>
<evidence type="ECO:0000313" key="11">
    <source>
        <dbReference type="EMBL" id="GEQ20247.1"/>
    </source>
</evidence>
<dbReference type="SUPFAM" id="SSF55252">
    <property type="entry name" value="C-terminal domain of arginine repressor"/>
    <property type="match status" value="1"/>
</dbReference>
<proteinExistence type="inferred from homology"/>
<evidence type="ECO:0000256" key="3">
    <source>
        <dbReference type="ARBA" id="ARBA00022490"/>
    </source>
</evidence>
<evidence type="ECO:0000256" key="5">
    <source>
        <dbReference type="ARBA" id="ARBA00023125"/>
    </source>
</evidence>
<dbReference type="EMBL" id="CP040626">
    <property type="protein sequence ID" value="QMW91388.1"/>
    <property type="molecule type" value="Genomic_DNA"/>
</dbReference>
<dbReference type="GO" id="GO:0006526">
    <property type="term" value="P:L-arginine biosynthetic process"/>
    <property type="evidence" value="ECO:0007669"/>
    <property type="project" value="UniProtKB-UniPathway"/>
</dbReference>
<evidence type="ECO:0000256" key="7">
    <source>
        <dbReference type="HAMAP-Rule" id="MF_00173"/>
    </source>
</evidence>
<reference evidence="12 17" key="4">
    <citation type="submission" date="2020-01" db="EMBL/GenBank/DDBJ databases">
        <title>Genome sequence of a 1,3-propanediol producer, Clostridium butyricum S3.</title>
        <authorList>
            <person name="Zhou J."/>
        </authorList>
    </citation>
    <scope>NUCLEOTIDE SEQUENCE [LARGE SCALE GENOMIC DNA]</scope>
    <source>
        <strain evidence="12 17">S3</strain>
    </source>
</reference>
<keyword evidence="6 7" id="KW-0804">Transcription</keyword>
<dbReference type="GO" id="GO:0005737">
    <property type="term" value="C:cytoplasm"/>
    <property type="evidence" value="ECO:0007669"/>
    <property type="project" value="UniProtKB-SubCell"/>
</dbReference>
<dbReference type="PANTHER" id="PTHR34471:SF1">
    <property type="entry name" value="ARGININE REPRESSOR"/>
    <property type="match status" value="1"/>
</dbReference>
<dbReference type="Proteomes" id="UP000474042">
    <property type="component" value="Unassembled WGS sequence"/>
</dbReference>
<dbReference type="InterPro" id="IPR001669">
    <property type="entry name" value="Arg_repress"/>
</dbReference>